<dbReference type="InterPro" id="IPR036188">
    <property type="entry name" value="FAD/NAD-bd_sf"/>
</dbReference>
<comment type="caution">
    <text evidence="1">The sequence shown here is derived from an EMBL/GenBank/DDBJ whole genome shotgun (WGS) entry which is preliminary data.</text>
</comment>
<dbReference type="PANTHER" id="PTHR43734">
    <property type="entry name" value="PHYTOENE DESATURASE"/>
    <property type="match status" value="1"/>
</dbReference>
<dbReference type="Gene3D" id="3.50.50.60">
    <property type="entry name" value="FAD/NAD(P)-binding domain"/>
    <property type="match status" value="2"/>
</dbReference>
<dbReference type="PRINTS" id="PR00411">
    <property type="entry name" value="PNDRDTASEI"/>
</dbReference>
<proteinExistence type="predicted"/>
<dbReference type="EMBL" id="LNQE01000870">
    <property type="protein sequence ID" value="KUG24003.1"/>
    <property type="molecule type" value="Genomic_DNA"/>
</dbReference>
<name>A0A0W8FUS3_9ZZZZ</name>
<reference evidence="1" key="1">
    <citation type="journal article" date="2015" name="Proc. Natl. Acad. Sci. U.S.A.">
        <title>Networks of energetic and metabolic interactions define dynamics in microbial communities.</title>
        <authorList>
            <person name="Embree M."/>
            <person name="Liu J.K."/>
            <person name="Al-Bassam M.M."/>
            <person name="Zengler K."/>
        </authorList>
    </citation>
    <scope>NUCLEOTIDE SEQUENCE</scope>
</reference>
<gene>
    <name evidence="1" type="ORF">ASZ90_006186</name>
</gene>
<evidence type="ECO:0000313" key="1">
    <source>
        <dbReference type="EMBL" id="KUG24003.1"/>
    </source>
</evidence>
<dbReference type="PANTHER" id="PTHR43734:SF3">
    <property type="entry name" value="B-CAROTENE KETOLASE"/>
    <property type="match status" value="1"/>
</dbReference>
<keyword evidence="1" id="KW-0413">Isomerase</keyword>
<organism evidence="1">
    <name type="scientific">hydrocarbon metagenome</name>
    <dbReference type="NCBI Taxonomy" id="938273"/>
    <lineage>
        <taxon>unclassified sequences</taxon>
        <taxon>metagenomes</taxon>
        <taxon>ecological metagenomes</taxon>
    </lineage>
</organism>
<dbReference type="AlphaFoldDB" id="A0A0W8FUS3"/>
<dbReference type="Pfam" id="PF13450">
    <property type="entry name" value="NAD_binding_8"/>
    <property type="match status" value="1"/>
</dbReference>
<dbReference type="GO" id="GO:0016853">
    <property type="term" value="F:isomerase activity"/>
    <property type="evidence" value="ECO:0007669"/>
    <property type="project" value="UniProtKB-KW"/>
</dbReference>
<accession>A0A0W8FUS3</accession>
<sequence>MLINKNDKITQSYDVIIIGGGLGGMTAANKLAKNGRKVLLLEAHDKLGGFATWFYRKGRHIFDVSLHGFPVGMIKTCRKYWSKAIADKIIQLKRVRFINPMYQLETDFTVDDFTSKLINNFKVSSEQVDNFFRLIMNMNYYDNKEMTNGELLEGFFPGRKDVHRFLIEPIVYANGSTLEDPAITYGIVFSNFMSKGVYSFEGGTELVVKMMQDELLKNDVDIRLRSKVGKIMIKDNVCQGVLIGDEFIRSRAVLSNGNLIGTIFNLAGEENFTPSFIEKVKKVRLNTSSCQVYMGIKEGEVIEDVGDLIFYSEAKEFQTDELLSMNTTSRTFSIYYPRLRPQLKNAGYSIVSSTNARYEDWVTLNKEEYKAKKEYLVKATLISLEKVIPGIGKKIDYIEAATPLTIKRYTHHEQGSSFGTKHEGLEISMGLDKEIKGLFHTGSVGIIMSGWLGAANYGVIQSYEVENYLDKLN</sequence>
<dbReference type="SUPFAM" id="SSF51905">
    <property type="entry name" value="FAD/NAD(P)-binding domain"/>
    <property type="match status" value="1"/>
</dbReference>
<protein>
    <submittedName>
        <fullName evidence="1">Putative carotenoid isomerase</fullName>
    </submittedName>
</protein>